<dbReference type="WBParaSite" id="nRc.2.0.1.t37956-RA">
    <property type="protein sequence ID" value="nRc.2.0.1.t37956-RA"/>
    <property type="gene ID" value="nRc.2.0.1.g37956"/>
</dbReference>
<proteinExistence type="predicted"/>
<name>A0A915KIX9_ROMCU</name>
<protein>
    <submittedName>
        <fullName evidence="2">Uncharacterized protein</fullName>
    </submittedName>
</protein>
<evidence type="ECO:0000313" key="2">
    <source>
        <dbReference type="WBParaSite" id="nRc.2.0.1.t37956-RA"/>
    </source>
</evidence>
<dbReference type="AlphaFoldDB" id="A0A915KIX9"/>
<reference evidence="2" key="1">
    <citation type="submission" date="2022-11" db="UniProtKB">
        <authorList>
            <consortium name="WormBaseParasite"/>
        </authorList>
    </citation>
    <scope>IDENTIFICATION</scope>
</reference>
<accession>A0A915KIX9</accession>
<organism evidence="1 2">
    <name type="scientific">Romanomermis culicivorax</name>
    <name type="common">Nematode worm</name>
    <dbReference type="NCBI Taxonomy" id="13658"/>
    <lineage>
        <taxon>Eukaryota</taxon>
        <taxon>Metazoa</taxon>
        <taxon>Ecdysozoa</taxon>
        <taxon>Nematoda</taxon>
        <taxon>Enoplea</taxon>
        <taxon>Dorylaimia</taxon>
        <taxon>Mermithida</taxon>
        <taxon>Mermithoidea</taxon>
        <taxon>Mermithidae</taxon>
        <taxon>Romanomermis</taxon>
    </lineage>
</organism>
<keyword evidence="1" id="KW-1185">Reference proteome</keyword>
<dbReference type="Proteomes" id="UP000887565">
    <property type="component" value="Unplaced"/>
</dbReference>
<evidence type="ECO:0000313" key="1">
    <source>
        <dbReference type="Proteomes" id="UP000887565"/>
    </source>
</evidence>
<sequence>MLRYLGAVTTFAIVHHRNKTSKRMLDFGYFFLFYIPRLFARHSTLIIYDNLRIDRFSAFTSACRIAGLCDESVPWLIVYPQVLYPAFAVQIGSHTKYDLVLRNKPSGTEVASSGGE</sequence>